<dbReference type="InterPro" id="IPR044985">
    <property type="entry name" value="YceD_plant"/>
</dbReference>
<dbReference type="InterPro" id="IPR003772">
    <property type="entry name" value="YceD"/>
</dbReference>
<sequence>MNTIHHSSQANPIHHLIPQPLKHHRAASSTGRIYFSLISKRSQKTPKKLVKVSTAEGKWHGSWEVDYNLSLRDLHLQDLAEDGHQHHNSEVSVTLSIDKHAGFGLSVEGRVTTSFSRKCSNCSSPYCREINTNFTVWILPSNKKKGLADDEEELPILGGDDDPSVIYVKPGDEADLDSLIQDSIRLATSVKVKKKKKEHLISSSKETSSSNNAMFSSSTTKLYGFVLFQETCSEACESNEPRLQCNDPTRLLFISTGVLPLSQYDCHVCCTNFLEQRSIS</sequence>
<dbReference type="Proteomes" id="UP001161247">
    <property type="component" value="Chromosome 2"/>
</dbReference>
<keyword evidence="2" id="KW-1185">Reference proteome</keyword>
<evidence type="ECO:0000313" key="2">
    <source>
        <dbReference type="Proteomes" id="UP001161247"/>
    </source>
</evidence>
<dbReference type="Pfam" id="PF02620">
    <property type="entry name" value="YceD"/>
    <property type="match status" value="1"/>
</dbReference>
<accession>A0AAV1CMK8</accession>
<dbReference type="AlphaFoldDB" id="A0AAV1CMK8"/>
<name>A0AAV1CMK8_OLDCO</name>
<reference evidence="1" key="1">
    <citation type="submission" date="2023-03" db="EMBL/GenBank/DDBJ databases">
        <authorList>
            <person name="Julca I."/>
        </authorList>
    </citation>
    <scope>NUCLEOTIDE SEQUENCE</scope>
</reference>
<organism evidence="1 2">
    <name type="scientific">Oldenlandia corymbosa var. corymbosa</name>
    <dbReference type="NCBI Taxonomy" id="529605"/>
    <lineage>
        <taxon>Eukaryota</taxon>
        <taxon>Viridiplantae</taxon>
        <taxon>Streptophyta</taxon>
        <taxon>Embryophyta</taxon>
        <taxon>Tracheophyta</taxon>
        <taxon>Spermatophyta</taxon>
        <taxon>Magnoliopsida</taxon>
        <taxon>eudicotyledons</taxon>
        <taxon>Gunneridae</taxon>
        <taxon>Pentapetalae</taxon>
        <taxon>asterids</taxon>
        <taxon>lamiids</taxon>
        <taxon>Gentianales</taxon>
        <taxon>Rubiaceae</taxon>
        <taxon>Rubioideae</taxon>
        <taxon>Spermacoceae</taxon>
        <taxon>Hedyotis-Oldenlandia complex</taxon>
        <taxon>Oldenlandia</taxon>
    </lineage>
</organism>
<evidence type="ECO:0000313" key="1">
    <source>
        <dbReference type="EMBL" id="CAI9096854.1"/>
    </source>
</evidence>
<dbReference type="EMBL" id="OX459119">
    <property type="protein sequence ID" value="CAI9096854.1"/>
    <property type="molecule type" value="Genomic_DNA"/>
</dbReference>
<dbReference type="PANTHER" id="PTHR37734:SF1">
    <property type="entry name" value="LARGE RIBOSOMAL RNA SUBUNIT ACCUMULATION PROTEIN YCED HOMOLOG 2, CHLOROPLASTIC"/>
    <property type="match status" value="1"/>
</dbReference>
<gene>
    <name evidence="1" type="ORF">OLC1_LOCUS7507</name>
</gene>
<dbReference type="PANTHER" id="PTHR37734">
    <property type="entry name" value="LARGE RIBOSOMAL RNA SUBUNIT ACCUMULATION PROTEIN YCED HOMOLOG 2, CHLOROPLASTIC"/>
    <property type="match status" value="1"/>
</dbReference>
<protein>
    <submittedName>
        <fullName evidence="1">OLC1v1033093C1</fullName>
    </submittedName>
</protein>
<proteinExistence type="predicted"/>